<dbReference type="Proteomes" id="UP000740883">
    <property type="component" value="Unassembled WGS sequence"/>
</dbReference>
<reference evidence="1 2" key="1">
    <citation type="journal article" date="2020" name="Genome Biol. Evol.">
        <title>Comparative genomics of strictly vertically transmitted, feminizing microsporidia endosymbionts of amphipod crustaceans.</title>
        <authorList>
            <person name="Cormier A."/>
            <person name="Chebbi M.A."/>
            <person name="Giraud I."/>
            <person name="Wattier R."/>
            <person name="Teixeira M."/>
            <person name="Gilbert C."/>
            <person name="Rigaud T."/>
            <person name="Cordaux R."/>
        </authorList>
    </citation>
    <scope>NUCLEOTIDE SEQUENCE [LARGE SCALE GENOMIC DNA]</scope>
    <source>
        <strain evidence="1 2">Ou3-Ou53</strain>
    </source>
</reference>
<name>A0A9P6KZN1_9MICR</name>
<sequence>MKYLDDVVMKCDTMETQLEKLDFENVFHLMWVYKNIPYILKHSEQKMEEIVQDLEKIVISDFYPAGIILQYLNQLIYRIYNIKDNDEELVFLKDRCGYNNEEQEEELSGLKKHILSLCKPIVGLHTKEVVDIMAYSYEVDGNEDFDNLFKIFKGSNDILIELHLHKVRINRKRNNKKHPKHEHQKIEETKLELDFKSDDLGITEDMERLNIKTDESKKEGGSIGDSKPFQCSEKDHLKQAKDLLLSFDNPSLKFYIENLALYLSLEYDEEIFVKFINFTTGGYKSICANKIFRLTEVPEEKLCCLISSMENVEKDILRAENLLINSHTFKMFVDWCISSSKGISIALVSDYVDISKCFILFLRKYRHISMFKIFKMLWDCNVVKIDEQIKLNLITVISEIFDIFLDENSTKKSTEESLDRIDSFFKDPVDIKATLKEVVSEMSSTHIYRKSFVHHLAILRHFDQEVKDAAIERMLGDTGLDWRYRTNLLESCFKNHKMLGIDCYKFLDVFTKDKVFYVRMKAKEIKDRLETK</sequence>
<comment type="caution">
    <text evidence="1">The sequence shown here is derived from an EMBL/GenBank/DDBJ whole genome shotgun (WGS) entry which is preliminary data.</text>
</comment>
<protein>
    <submittedName>
        <fullName evidence="1">Uncharacterized protein</fullName>
    </submittedName>
</protein>
<organism evidence="1 2">
    <name type="scientific">Nosema granulosis</name>
    <dbReference type="NCBI Taxonomy" id="83296"/>
    <lineage>
        <taxon>Eukaryota</taxon>
        <taxon>Fungi</taxon>
        <taxon>Fungi incertae sedis</taxon>
        <taxon>Microsporidia</taxon>
        <taxon>Nosematidae</taxon>
        <taxon>Nosema</taxon>
    </lineage>
</organism>
<evidence type="ECO:0000313" key="2">
    <source>
        <dbReference type="Proteomes" id="UP000740883"/>
    </source>
</evidence>
<dbReference type="OrthoDB" id="2192235at2759"/>
<accession>A0A9P6KZN1</accession>
<proteinExistence type="predicted"/>
<dbReference type="AlphaFoldDB" id="A0A9P6KZN1"/>
<gene>
    <name evidence="1" type="ORF">NGRA_1149</name>
</gene>
<dbReference type="EMBL" id="SBJO01000064">
    <property type="protein sequence ID" value="KAF9763652.1"/>
    <property type="molecule type" value="Genomic_DNA"/>
</dbReference>
<keyword evidence="2" id="KW-1185">Reference proteome</keyword>
<evidence type="ECO:0000313" key="1">
    <source>
        <dbReference type="EMBL" id="KAF9763652.1"/>
    </source>
</evidence>